<gene>
    <name evidence="1" type="ORF">AMTR_s00068p00145600</name>
</gene>
<name>U5DIQ6_AMBTC</name>
<dbReference type="OMA" id="MGWIRRE"/>
<dbReference type="PANTHER" id="PTHR36806">
    <property type="entry name" value="ADENINE PHOSPHORIBOSYLTRANSFERASE"/>
    <property type="match status" value="1"/>
</dbReference>
<dbReference type="EMBL" id="KI392059">
    <property type="protein sequence ID" value="ERN20468.1"/>
    <property type="molecule type" value="Genomic_DNA"/>
</dbReference>
<accession>U5DIQ6</accession>
<dbReference type="Gramene" id="ERN20468">
    <property type="protein sequence ID" value="ERN20468"/>
    <property type="gene ID" value="AMTR_s00068p00145600"/>
</dbReference>
<keyword evidence="2" id="KW-1185">Reference proteome</keyword>
<proteinExistence type="predicted"/>
<evidence type="ECO:0000313" key="1">
    <source>
        <dbReference type="EMBL" id="ERN20468.1"/>
    </source>
</evidence>
<evidence type="ECO:0000313" key="2">
    <source>
        <dbReference type="Proteomes" id="UP000017836"/>
    </source>
</evidence>
<dbReference type="Proteomes" id="UP000017836">
    <property type="component" value="Unassembled WGS sequence"/>
</dbReference>
<organism evidence="1 2">
    <name type="scientific">Amborella trichopoda</name>
    <dbReference type="NCBI Taxonomy" id="13333"/>
    <lineage>
        <taxon>Eukaryota</taxon>
        <taxon>Viridiplantae</taxon>
        <taxon>Streptophyta</taxon>
        <taxon>Embryophyta</taxon>
        <taxon>Tracheophyta</taxon>
        <taxon>Spermatophyta</taxon>
        <taxon>Magnoliopsida</taxon>
        <taxon>Amborellales</taxon>
        <taxon>Amborellaceae</taxon>
        <taxon>Amborella</taxon>
    </lineage>
</organism>
<dbReference type="eggNOG" id="ENOG502RXIJ">
    <property type="taxonomic scope" value="Eukaryota"/>
</dbReference>
<dbReference type="AlphaFoldDB" id="U5DIQ6"/>
<dbReference type="HOGENOM" id="CLU_1477092_0_0_1"/>
<protein>
    <submittedName>
        <fullName evidence="1">Uncharacterized protein</fullName>
    </submittedName>
</protein>
<reference evidence="2" key="1">
    <citation type="journal article" date="2013" name="Science">
        <title>The Amborella genome and the evolution of flowering plants.</title>
        <authorList>
            <consortium name="Amborella Genome Project"/>
        </authorList>
    </citation>
    <scope>NUCLEOTIDE SEQUENCE [LARGE SCALE GENOMIC DNA]</scope>
</reference>
<sequence length="183" mass="20874">MGIRTLLSRTFRRVLLLFLLFPVIFPVSGLGFAGIRQFQTLVSLSSSLMTRVANARASRGDIDGSARARRMAEMLNGRMGFSGGVWSMAWDYAQNYAWRGGDFRPSDLFEAAKEMEEITRAFSQVSGTGTQLDKPVWVSRNYERILGAFKSFFKRLLLRFTRAVRNISSFFWIFILNCSKLIK</sequence>